<name>A0A3R5ZP47_9FIRM</name>
<evidence type="ECO:0000313" key="2">
    <source>
        <dbReference type="Proteomes" id="UP000283295"/>
    </source>
</evidence>
<dbReference type="SUPFAM" id="SSF52540">
    <property type="entry name" value="P-loop containing nucleoside triphosphate hydrolases"/>
    <property type="match status" value="1"/>
</dbReference>
<sequence>MIDFTEIIGHEDIIRHFKSSIELGKISQGYIINGETGSGKKTLTRALVKTLQCEEGGTEPCNHCKSCLQCETGNQPDIIWVTHDKPNVISVEEIRDQVNSDIDIKPYSSRYKIYVIEDAQLLNVNAQNALLKTIEEAPSYAIIILLTNNIDKMLQTIQSRCIVLNVKPVREHDILDYLMNELKLDKQKADFCMDFAQGNLGKAIRLATSDEYREIKENVVKIMRHLREMSVDDMLFAIKNMELYKLKISDYIDLMMMWYRDVLMLKVSNNPGRLMFKEYYSDIRKQSSHISYEGIEKVLKSMDKAKIRLEANVSFDIAMELMLLTMKENC</sequence>
<reference evidence="1 2" key="1">
    <citation type="submission" date="2018-08" db="EMBL/GenBank/DDBJ databases">
        <title>A genome reference for cultivated species of the human gut microbiota.</title>
        <authorList>
            <person name="Zou Y."/>
            <person name="Xue W."/>
            <person name="Luo G."/>
        </authorList>
    </citation>
    <scope>NUCLEOTIDE SEQUENCE [LARGE SCALE GENOMIC DNA]</scope>
    <source>
        <strain evidence="1 2">AF22-21</strain>
    </source>
</reference>
<dbReference type="InterPro" id="IPR050238">
    <property type="entry name" value="DNA_Rep/Repair_Clamp_Loader"/>
</dbReference>
<dbReference type="AlphaFoldDB" id="A0A3R5ZP47"/>
<organism evidence="1 2">
    <name type="scientific">Coprococcus eutactus</name>
    <dbReference type="NCBI Taxonomy" id="33043"/>
    <lineage>
        <taxon>Bacteria</taxon>
        <taxon>Bacillati</taxon>
        <taxon>Bacillota</taxon>
        <taxon>Clostridia</taxon>
        <taxon>Lachnospirales</taxon>
        <taxon>Lachnospiraceae</taxon>
        <taxon>Coprococcus</taxon>
    </lineage>
</organism>
<comment type="caution">
    <text evidence="1">The sequence shown here is derived from an EMBL/GenBank/DDBJ whole genome shotgun (WGS) entry which is preliminary data.</text>
</comment>
<dbReference type="InterPro" id="IPR027417">
    <property type="entry name" value="P-loop_NTPase"/>
</dbReference>
<dbReference type="PANTHER" id="PTHR11669:SF8">
    <property type="entry name" value="DNA POLYMERASE III SUBUNIT DELTA"/>
    <property type="match status" value="1"/>
</dbReference>
<protein>
    <submittedName>
        <fullName evidence="1">DNA polymerase III subunit delta</fullName>
    </submittedName>
</protein>
<dbReference type="Proteomes" id="UP000283295">
    <property type="component" value="Unassembled WGS sequence"/>
</dbReference>
<dbReference type="GO" id="GO:0006261">
    <property type="term" value="P:DNA-templated DNA replication"/>
    <property type="evidence" value="ECO:0007669"/>
    <property type="project" value="TreeGrafter"/>
</dbReference>
<proteinExistence type="predicted"/>
<dbReference type="EMBL" id="QRVK01000011">
    <property type="protein sequence ID" value="RGS43052.1"/>
    <property type="molecule type" value="Genomic_DNA"/>
</dbReference>
<accession>A0A3R5ZP47</accession>
<dbReference type="Gene3D" id="3.40.50.300">
    <property type="entry name" value="P-loop containing nucleotide triphosphate hydrolases"/>
    <property type="match status" value="1"/>
</dbReference>
<gene>
    <name evidence="1" type="ORF">DWX94_06090</name>
</gene>
<dbReference type="Pfam" id="PF13177">
    <property type="entry name" value="DNA_pol3_delta2"/>
    <property type="match status" value="1"/>
</dbReference>
<dbReference type="OrthoDB" id="9810148at2"/>
<evidence type="ECO:0000313" key="1">
    <source>
        <dbReference type="EMBL" id="RGS43052.1"/>
    </source>
</evidence>
<dbReference type="PANTHER" id="PTHR11669">
    <property type="entry name" value="REPLICATION FACTOR C / DNA POLYMERASE III GAMMA-TAU SUBUNIT"/>
    <property type="match status" value="1"/>
</dbReference>